<evidence type="ECO:0000313" key="3">
    <source>
        <dbReference type="Proteomes" id="UP000228593"/>
    </source>
</evidence>
<proteinExistence type="predicted"/>
<dbReference type="Pfam" id="PF14065">
    <property type="entry name" value="Pvc16_N"/>
    <property type="match status" value="1"/>
</dbReference>
<sequence length="189" mass="21129">MIYLAINHIAFELNQFLRRSSIAGEDIVVLANPVGSDGRTDQLTADKVVLFLAGVERDTMPGRTGNSHMLAHSAPTFLNLYLMVAANFTGKNYPESLKYLSRVIAFFQQHPVFDRSSSPAMDEGIDKLILDMENLDRRELNNIWGMFGGKYIPSVLYRVRMVGIDSNSITGRRHIISEPTVAVHFAKGK</sequence>
<dbReference type="OrthoDB" id="7560784at2"/>
<keyword evidence="3" id="KW-1185">Reference proteome</keyword>
<dbReference type="AlphaFoldDB" id="A0A2G8T4A6"/>
<feature type="domain" description="Pvc16 N-terminal" evidence="1">
    <location>
        <begin position="8"/>
        <end position="177"/>
    </location>
</feature>
<reference evidence="2 3" key="1">
    <citation type="submission" date="2017-10" db="EMBL/GenBank/DDBJ databases">
        <title>Massilia psychrophilum sp. nov., a novel purple-pigmented bacterium isolated from Tianshan glacier, Xinjiang Municipality, China.</title>
        <authorList>
            <person name="Wang H."/>
        </authorList>
    </citation>
    <scope>NUCLEOTIDE SEQUENCE [LARGE SCALE GENOMIC DNA]</scope>
    <source>
        <strain evidence="2 3">JCM 30813</strain>
    </source>
</reference>
<dbReference type="InterPro" id="IPR025351">
    <property type="entry name" value="Pvc16_N"/>
</dbReference>
<name>A0A2G8T4A6_9BURK</name>
<dbReference type="Proteomes" id="UP000228593">
    <property type="component" value="Unassembled WGS sequence"/>
</dbReference>
<protein>
    <recommendedName>
        <fullName evidence="1">Pvc16 N-terminal domain-containing protein</fullName>
    </recommendedName>
</protein>
<comment type="caution">
    <text evidence="2">The sequence shown here is derived from an EMBL/GenBank/DDBJ whole genome shotgun (WGS) entry which is preliminary data.</text>
</comment>
<organism evidence="2 3">
    <name type="scientific">Massilia psychrophila</name>
    <dbReference type="NCBI Taxonomy" id="1603353"/>
    <lineage>
        <taxon>Bacteria</taxon>
        <taxon>Pseudomonadati</taxon>
        <taxon>Pseudomonadota</taxon>
        <taxon>Betaproteobacteria</taxon>
        <taxon>Burkholderiales</taxon>
        <taxon>Oxalobacteraceae</taxon>
        <taxon>Telluria group</taxon>
        <taxon>Massilia</taxon>
    </lineage>
</organism>
<accession>A0A2G8T4A6</accession>
<gene>
    <name evidence="2" type="ORF">CR103_05420</name>
</gene>
<evidence type="ECO:0000313" key="2">
    <source>
        <dbReference type="EMBL" id="PIL40887.1"/>
    </source>
</evidence>
<dbReference type="RefSeq" id="WP_099914991.1">
    <property type="nucleotide sequence ID" value="NZ_BMHS01000008.1"/>
</dbReference>
<dbReference type="EMBL" id="PDOB01000005">
    <property type="protein sequence ID" value="PIL40887.1"/>
    <property type="molecule type" value="Genomic_DNA"/>
</dbReference>
<evidence type="ECO:0000259" key="1">
    <source>
        <dbReference type="Pfam" id="PF14065"/>
    </source>
</evidence>